<dbReference type="PANTHER" id="PTHR32305:SF17">
    <property type="entry name" value="TRNA NUCLEASE WAPA"/>
    <property type="match status" value="1"/>
</dbReference>
<dbReference type="NCBIfam" id="TIGR03696">
    <property type="entry name" value="Rhs_assc_core"/>
    <property type="match status" value="1"/>
</dbReference>
<feature type="compositionally biased region" description="Polar residues" evidence="1">
    <location>
        <begin position="851"/>
        <end position="864"/>
    </location>
</feature>
<evidence type="ECO:0000313" key="3">
    <source>
        <dbReference type="EMBL" id="MDP9791936.1"/>
    </source>
</evidence>
<dbReference type="InterPro" id="IPR031325">
    <property type="entry name" value="RHS_repeat"/>
</dbReference>
<dbReference type="Pfam" id="PF05593">
    <property type="entry name" value="RHS_repeat"/>
    <property type="match status" value="1"/>
</dbReference>
<name>A0ABT9MKJ7_9ACTN</name>
<dbReference type="PANTHER" id="PTHR32305">
    <property type="match status" value="1"/>
</dbReference>
<protein>
    <submittedName>
        <fullName evidence="3">RHS repeat-associated protein</fullName>
    </submittedName>
</protein>
<evidence type="ECO:0000259" key="2">
    <source>
        <dbReference type="SMART" id="SM00306"/>
    </source>
</evidence>
<accession>A0ABT9MKJ7</accession>
<dbReference type="NCBIfam" id="TIGR01443">
    <property type="entry name" value="intein_Cterm"/>
    <property type="match status" value="1"/>
</dbReference>
<dbReference type="InterPro" id="IPR030934">
    <property type="entry name" value="Intein_C"/>
</dbReference>
<dbReference type="SMART" id="SM00306">
    <property type="entry name" value="HintN"/>
    <property type="match status" value="1"/>
</dbReference>
<dbReference type="Gene3D" id="2.180.10.10">
    <property type="entry name" value="RHS repeat-associated core"/>
    <property type="match status" value="1"/>
</dbReference>
<feature type="domain" description="Hint" evidence="2">
    <location>
        <begin position="1905"/>
        <end position="2000"/>
    </location>
</feature>
<dbReference type="InterPro" id="IPR050708">
    <property type="entry name" value="T6SS_VgrG/RHS"/>
</dbReference>
<dbReference type="PROSITE" id="PS50817">
    <property type="entry name" value="INTEIN_N_TER"/>
    <property type="match status" value="1"/>
</dbReference>
<feature type="region of interest" description="Disordered" evidence="1">
    <location>
        <begin position="849"/>
        <end position="876"/>
    </location>
</feature>
<reference evidence="3 4" key="1">
    <citation type="submission" date="2023-07" db="EMBL/GenBank/DDBJ databases">
        <title>Sequencing the genomes of 1000 actinobacteria strains.</title>
        <authorList>
            <person name="Klenk H.-P."/>
        </authorList>
    </citation>
    <scope>NUCLEOTIDE SEQUENCE [LARGE SCALE GENOMIC DNA]</scope>
    <source>
        <strain evidence="3 4">DSM 44710</strain>
    </source>
</reference>
<dbReference type="SUPFAM" id="SSF51294">
    <property type="entry name" value="Hedgehog/intein (Hint) domain"/>
    <property type="match status" value="1"/>
</dbReference>
<proteinExistence type="predicted"/>
<dbReference type="NCBIfam" id="TIGR01643">
    <property type="entry name" value="YD_repeat_2x"/>
    <property type="match status" value="2"/>
</dbReference>
<feature type="compositionally biased region" description="Polar residues" evidence="1">
    <location>
        <begin position="1748"/>
        <end position="1761"/>
    </location>
</feature>
<comment type="caution">
    <text evidence="3">The sequence shown here is derived from an EMBL/GenBank/DDBJ whole genome shotgun (WGS) entry which is preliminary data.</text>
</comment>
<organism evidence="3 4">
    <name type="scientific">Catenuloplanes nepalensis</name>
    <dbReference type="NCBI Taxonomy" id="587533"/>
    <lineage>
        <taxon>Bacteria</taxon>
        <taxon>Bacillati</taxon>
        <taxon>Actinomycetota</taxon>
        <taxon>Actinomycetes</taxon>
        <taxon>Micromonosporales</taxon>
        <taxon>Micromonosporaceae</taxon>
        <taxon>Catenuloplanes</taxon>
    </lineage>
</organism>
<dbReference type="PROSITE" id="PS50818">
    <property type="entry name" value="INTEIN_C_TER"/>
    <property type="match status" value="1"/>
</dbReference>
<keyword evidence="4" id="KW-1185">Reference proteome</keyword>
<dbReference type="InterPro" id="IPR006530">
    <property type="entry name" value="YD"/>
</dbReference>
<dbReference type="InterPro" id="IPR006141">
    <property type="entry name" value="Intein_N"/>
</dbReference>
<evidence type="ECO:0000256" key="1">
    <source>
        <dbReference type="SAM" id="MobiDB-lite"/>
    </source>
</evidence>
<gene>
    <name evidence="3" type="ORF">J2S43_000448</name>
</gene>
<dbReference type="CDD" id="cd00081">
    <property type="entry name" value="Hint"/>
    <property type="match status" value="1"/>
</dbReference>
<dbReference type="Gene3D" id="2.170.16.10">
    <property type="entry name" value="Hedgehog/Intein (Hint) domain"/>
    <property type="match status" value="1"/>
</dbReference>
<evidence type="ECO:0000313" key="4">
    <source>
        <dbReference type="Proteomes" id="UP001240984"/>
    </source>
</evidence>
<dbReference type="Pfam" id="PF07591">
    <property type="entry name" value="PT-HINT"/>
    <property type="match status" value="1"/>
</dbReference>
<dbReference type="InterPro" id="IPR036844">
    <property type="entry name" value="Hint_dom_sf"/>
</dbReference>
<dbReference type="Proteomes" id="UP001240984">
    <property type="component" value="Unassembled WGS sequence"/>
</dbReference>
<dbReference type="EMBL" id="JAUSRA010000001">
    <property type="protein sequence ID" value="MDP9791936.1"/>
    <property type="molecule type" value="Genomic_DNA"/>
</dbReference>
<dbReference type="InterPro" id="IPR003587">
    <property type="entry name" value="Hint_dom_N"/>
</dbReference>
<dbReference type="InterPro" id="IPR022385">
    <property type="entry name" value="Rhs_assc_core"/>
</dbReference>
<feature type="region of interest" description="Disordered" evidence="1">
    <location>
        <begin position="1726"/>
        <end position="1761"/>
    </location>
</feature>
<sequence length="2123" mass="229427">MDYNAFRYAYGGDWASRLQLWRLPECALTTPERAGCSAVRLESDNDGVAGTVSAVAEVQPVGVAQAASSRAELAGDVPAARTSGTLLLLAADNEGSSGDFGATSLAATSTWSAGGNSGGFSWSYGMGTPPVHAGPAPKLQLGYSSSSVDGRTSASNNQPSWLGEGFDLETGYIERQYIGCNADTENGANNPELLRTGDLCWRSDNATISFQGSSTELVYQDGKGWHGRSEAGWVIKRLNNGTNGDNNGEYWELTAVDGTRYYFGYNNPPGQSAGTNSVYTVPVYGNHAGEECHQATFGASSCDQAWRWNLDYVVDVRGNTLSYWYEQEKNQYATRATSSENVDYVRGGTLARIDYGTWDRGTTDRSVKPVAQVLFATGDRCLTSCTRDNPDQWPDVPWDSECKLDATECGTNYSPTFWSTKRLASITTQVWDTTVSPAKWQPVTSWTFAHSFPDPHDGTNAGLWLDSIVKTGLVGEAIAMPPITFTPTPMPNRVLTDVNQTNSWQRLTRLTTETGAFTDIEYTLPECKTGNLPASPQTNTLRCYPVIGPDPLDPDGADITEYWHKYLVTKVIENDTPLADYRAPSKVTTYIYKGTPYWAFADDNGFTKPKRRTWSQFRGYETVDTRAGSGAAKTLFRATYLRGIEGKVSKASLGEDVTDQKAFAGMVRESVTYNGTEDKPLSKTVYVPWQSEPTASRTIGNDTVHARFTGTRVIHSGEAVGTTWRVGRVESTMEGTYGSVTQVQDDGDTTVTGDETCTVYTYNRNTGKHIVHLAKQITTTALPCKDKPATADDMVSDLRTTYDGASSPDVAPTFGSTSKVETMVGWTASSGTQWQTGSSMTTDTFGRVKTATDSRGNTTQTDYTPASGGPVTGEKTTNALGWTSTKVKDPYWGLTRSATDTNGRVATVKYDALGRVSKVWDVGWAEADADKKDKPSTRYTYSFATGRNAYPYTKTETLNASGNYLLSYQILDGFLRSRQIQTTTAVGADRVVADTIYDEWGRVSAVYGSHAEVGAPTGVLWGEPEWSIPSVTRTVYDLAGRGTDTIFLAAEGTTNQVEKWRSTIVYGGDRMIVTPPRGDVPTTTINDFRGRAVEMRQHNTAAGVAGDYVTTRYGYNRKGHLAKVTDTAGNEWTYGYDIKGRQISASDPDRGPMTVGYNAYDEVVRTTDARGEVLAYSYDQLGRKTGLYDDSTSGNKRAEWVYDRLAGGPQVRGMMTQSVRYDNGNAYRTQIVNYTTRYQPTAVNYVIPAAEGALAGSYLFGYSYAGSDGSPTTVEYPIAGNLLTREGVTTTYDPGNGLPTGLTSTLAAGASYVTRQDYTALGEPTVTERKYATGAYVESAASYWEDGTRRYRGTKILTETGTGSVSDTTYQWGPAGNIESISDKPAVGDADTQCFTYDKLRRLTSAWTPKPDVACTTAPSTANLGGPGPYWTDWTFDAIGNRTAETNHTATGNSTTTYAIPPSGADSIRPHAVTGSTTVTSGVAAPINRSYGYDQAGNTTSRPGVAGTQTVTWDAENRAYTTIEGNTTTSYVYDANGTRLIRRDGTGTTLYLPSMEVRLNPDNTKVATRYYNFAGETVASRNNSQNTGLTWLFSDHQGTQNISIGPGTQSGTAQTVTIRRQDPYGGTRGQAVAWPNGKGFVGGDIDPTGLTHIGAREYDPALGRFISVDPIMDLKDPQQWNGYAYAHNSPITFSDPTGLRDCDFADCGSGGESKGDWDGDKVISPVPGASRGADQPKLGFGRPGGGRITNNGQRTTPRGSYQQFQNPTSLEFLEQYDCTYGCHYSSKDPETLKEADISYACAILHDCAMADQVAAERGIALANVMSFVPIIGVPWSIRLAINAFGKGDYVDGTLEIAGIIPIAKATKALDILDFLNDARKGSKVADDGADTALDAAGDVCKVPALKSFAAETRVLMADGSAKPIAEISVGNMVYAGDPVTGEVGAYRVTAVWAHEDDVVDLLLSAGALATTEDHPFWSEDGQEWRSPGELEVGEHLRADGAAILVAGIADGSRRTVMAYNLTVENLHTYFVLAGPTPVLVHNFGCDVPTLDSTGKVHGELPPGNRVPSHWTVEELEQLESELVMSIKRRKEVNSDLGLDYGHAKRVADEEALLRDVRNKLNGK</sequence>